<dbReference type="EMBL" id="CP024087">
    <property type="protein sequence ID" value="AYF30635.1"/>
    <property type="molecule type" value="Genomic_DNA"/>
</dbReference>
<evidence type="ECO:0000313" key="1">
    <source>
        <dbReference type="EMBL" id="AYF30635.1"/>
    </source>
</evidence>
<proteinExistence type="predicted"/>
<name>A0A386WQF8_9ACTN</name>
<dbReference type="Proteomes" id="UP000267804">
    <property type="component" value="Chromosome"/>
</dbReference>
<evidence type="ECO:0000313" key="2">
    <source>
        <dbReference type="Proteomes" id="UP000267804"/>
    </source>
</evidence>
<protein>
    <submittedName>
        <fullName evidence="1">Uncharacterized protein</fullName>
    </submittedName>
</protein>
<dbReference type="KEGG" id="mtua:CSH63_24960"/>
<dbReference type="AlphaFoldDB" id="A0A386WQF8"/>
<accession>A0A386WQF8</accession>
<dbReference type="RefSeq" id="WP_120572339.1">
    <property type="nucleotide sequence ID" value="NZ_CP024087.1"/>
</dbReference>
<reference evidence="1 2" key="1">
    <citation type="submission" date="2017-10" db="EMBL/GenBank/DDBJ databases">
        <title>Integration of genomic and chemical information greatly accelerates assignment of the full stereostructure of myelolactone, a potent inhibitor of myeloma from a marine-derived Micromonospora.</title>
        <authorList>
            <person name="Kim M.C."/>
            <person name="Machado H."/>
            <person name="Jensen P.R."/>
            <person name="Fenical W."/>
        </authorList>
    </citation>
    <scope>NUCLEOTIDE SEQUENCE [LARGE SCALE GENOMIC DNA]</scope>
    <source>
        <strain evidence="1 2">CNY-010</strain>
    </source>
</reference>
<organism evidence="1 2">
    <name type="scientific">Micromonospora tulbaghiae</name>
    <dbReference type="NCBI Taxonomy" id="479978"/>
    <lineage>
        <taxon>Bacteria</taxon>
        <taxon>Bacillati</taxon>
        <taxon>Actinomycetota</taxon>
        <taxon>Actinomycetes</taxon>
        <taxon>Micromonosporales</taxon>
        <taxon>Micromonosporaceae</taxon>
        <taxon>Micromonospora</taxon>
    </lineage>
</organism>
<gene>
    <name evidence="1" type="ORF">CSH63_24960</name>
</gene>
<sequence>MTTTEPRRITTIQYLKAAVATRLGLEAEHEGATPEWAELLRAGLNDRPALRRPAASPARLPLPAIAAVPHREVVDEHLGVIRVAGQEPARIHDEMTGAAA</sequence>